<accession>A0A368T9P0</accession>
<organism evidence="2 3">
    <name type="scientific">Marinitenerispora sediminis</name>
    <dbReference type="NCBI Taxonomy" id="1931232"/>
    <lineage>
        <taxon>Bacteria</taxon>
        <taxon>Bacillati</taxon>
        <taxon>Actinomycetota</taxon>
        <taxon>Actinomycetes</taxon>
        <taxon>Streptosporangiales</taxon>
        <taxon>Nocardiopsidaceae</taxon>
        <taxon>Marinitenerispora</taxon>
    </lineage>
</organism>
<comment type="caution">
    <text evidence="2">The sequence shown here is derived from an EMBL/GenBank/DDBJ whole genome shotgun (WGS) entry which is preliminary data.</text>
</comment>
<feature type="region of interest" description="Disordered" evidence="1">
    <location>
        <begin position="1"/>
        <end position="57"/>
    </location>
</feature>
<name>A0A368T9P0_9ACTN</name>
<protein>
    <submittedName>
        <fullName evidence="2">DNA polymerase III subunit gamma/tau</fullName>
    </submittedName>
</protein>
<sequence>ADTGPQRPGPAAPPAEPRPADPGPPPAAEPDIPDPENDLDADDAPAPSGFTLIESELGGKIIEEIDHNG</sequence>
<dbReference type="EMBL" id="QEIN01000022">
    <property type="protein sequence ID" value="RCV61334.1"/>
    <property type="molecule type" value="Genomic_DNA"/>
</dbReference>
<evidence type="ECO:0000313" key="2">
    <source>
        <dbReference type="EMBL" id="RCV61334.1"/>
    </source>
</evidence>
<feature type="compositionally biased region" description="Acidic residues" evidence="1">
    <location>
        <begin position="31"/>
        <end position="43"/>
    </location>
</feature>
<dbReference type="AlphaFoldDB" id="A0A368T9P0"/>
<keyword evidence="3" id="KW-1185">Reference proteome</keyword>
<dbReference type="Proteomes" id="UP000253318">
    <property type="component" value="Unassembled WGS sequence"/>
</dbReference>
<proteinExistence type="predicted"/>
<gene>
    <name evidence="2" type="ORF">DEF24_04665</name>
</gene>
<reference evidence="2 3" key="1">
    <citation type="submission" date="2018-04" db="EMBL/GenBank/DDBJ databases">
        <title>Novel actinobacteria from marine sediment.</title>
        <authorList>
            <person name="Ng Z.Y."/>
            <person name="Tan G.Y.A."/>
        </authorList>
    </citation>
    <scope>NUCLEOTIDE SEQUENCE [LARGE SCALE GENOMIC DNA]</scope>
    <source>
        <strain evidence="2 3">TPS81</strain>
    </source>
</reference>
<evidence type="ECO:0000256" key="1">
    <source>
        <dbReference type="SAM" id="MobiDB-lite"/>
    </source>
</evidence>
<feature type="non-terminal residue" evidence="2">
    <location>
        <position position="1"/>
    </location>
</feature>
<evidence type="ECO:0000313" key="3">
    <source>
        <dbReference type="Proteomes" id="UP000253318"/>
    </source>
</evidence>
<feature type="compositionally biased region" description="Pro residues" evidence="1">
    <location>
        <begin position="7"/>
        <end position="28"/>
    </location>
</feature>